<organism evidence="1 2">
    <name type="scientific">Pisolithus tinctorius Marx 270</name>
    <dbReference type="NCBI Taxonomy" id="870435"/>
    <lineage>
        <taxon>Eukaryota</taxon>
        <taxon>Fungi</taxon>
        <taxon>Dikarya</taxon>
        <taxon>Basidiomycota</taxon>
        <taxon>Agaricomycotina</taxon>
        <taxon>Agaricomycetes</taxon>
        <taxon>Agaricomycetidae</taxon>
        <taxon>Boletales</taxon>
        <taxon>Sclerodermatineae</taxon>
        <taxon>Pisolithaceae</taxon>
        <taxon>Pisolithus</taxon>
    </lineage>
</organism>
<proteinExistence type="predicted"/>
<reference evidence="2" key="2">
    <citation type="submission" date="2015-01" db="EMBL/GenBank/DDBJ databases">
        <title>Evolutionary Origins and Diversification of the Mycorrhizal Mutualists.</title>
        <authorList>
            <consortium name="DOE Joint Genome Institute"/>
            <consortium name="Mycorrhizal Genomics Consortium"/>
            <person name="Kohler A."/>
            <person name="Kuo A."/>
            <person name="Nagy L.G."/>
            <person name="Floudas D."/>
            <person name="Copeland A."/>
            <person name="Barry K.W."/>
            <person name="Cichocki N."/>
            <person name="Veneault-Fourrey C."/>
            <person name="LaButti K."/>
            <person name="Lindquist E.A."/>
            <person name="Lipzen A."/>
            <person name="Lundell T."/>
            <person name="Morin E."/>
            <person name="Murat C."/>
            <person name="Riley R."/>
            <person name="Ohm R."/>
            <person name="Sun H."/>
            <person name="Tunlid A."/>
            <person name="Henrissat B."/>
            <person name="Grigoriev I.V."/>
            <person name="Hibbett D.S."/>
            <person name="Martin F."/>
        </authorList>
    </citation>
    <scope>NUCLEOTIDE SEQUENCE [LARGE SCALE GENOMIC DNA]</scope>
    <source>
        <strain evidence="2">Marx 270</strain>
    </source>
</reference>
<keyword evidence="2" id="KW-1185">Reference proteome</keyword>
<name>A0A0C3MZA7_PISTI</name>
<dbReference type="HOGENOM" id="CLU_2278590_0_0_1"/>
<sequence>MALSRDVVSDYEVRQMETFTHGRNGTSFRSWEYYMPTLHSRFPCRYVFLSHTSYRPSPRRVQCGTTATPTLLESAYISHDVSTDATGGWANTLFHDALTRGR</sequence>
<evidence type="ECO:0000313" key="2">
    <source>
        <dbReference type="Proteomes" id="UP000054217"/>
    </source>
</evidence>
<dbReference type="Proteomes" id="UP000054217">
    <property type="component" value="Unassembled WGS sequence"/>
</dbReference>
<dbReference type="EMBL" id="KN832108">
    <property type="protein sequence ID" value="KIN94209.1"/>
    <property type="molecule type" value="Genomic_DNA"/>
</dbReference>
<reference evidence="1 2" key="1">
    <citation type="submission" date="2014-04" db="EMBL/GenBank/DDBJ databases">
        <authorList>
            <consortium name="DOE Joint Genome Institute"/>
            <person name="Kuo A."/>
            <person name="Kohler A."/>
            <person name="Costa M.D."/>
            <person name="Nagy L.G."/>
            <person name="Floudas D."/>
            <person name="Copeland A."/>
            <person name="Barry K.W."/>
            <person name="Cichocki N."/>
            <person name="Veneault-Fourrey C."/>
            <person name="LaButti K."/>
            <person name="Lindquist E.A."/>
            <person name="Lipzen A."/>
            <person name="Lundell T."/>
            <person name="Morin E."/>
            <person name="Murat C."/>
            <person name="Sun H."/>
            <person name="Tunlid A."/>
            <person name="Henrissat B."/>
            <person name="Grigoriev I.V."/>
            <person name="Hibbett D.S."/>
            <person name="Martin F."/>
            <person name="Nordberg H.P."/>
            <person name="Cantor M.N."/>
            <person name="Hua S.X."/>
        </authorList>
    </citation>
    <scope>NUCLEOTIDE SEQUENCE [LARGE SCALE GENOMIC DNA]</scope>
    <source>
        <strain evidence="1 2">Marx 270</strain>
    </source>
</reference>
<dbReference type="AlphaFoldDB" id="A0A0C3MZA7"/>
<dbReference type="InParanoid" id="A0A0C3MZA7"/>
<protein>
    <submittedName>
        <fullName evidence="1">Uncharacterized protein</fullName>
    </submittedName>
</protein>
<evidence type="ECO:0000313" key="1">
    <source>
        <dbReference type="EMBL" id="KIN94209.1"/>
    </source>
</evidence>
<gene>
    <name evidence="1" type="ORF">M404DRAFT_403553</name>
</gene>
<accession>A0A0C3MZA7</accession>